<protein>
    <submittedName>
        <fullName evidence="1">Slp family lipoprotein</fullName>
    </submittedName>
</protein>
<gene>
    <name evidence="1" type="ORF">JZM60_13160</name>
</gene>
<sequence>MNLRGITIIALLTAFLSGCSHVISNESRSLVDPTLKYATLKENPDAYIGKYVLVGGVIAGTRNTDTGSQLEVMQVSLDGTGMPENTFRTEGRFLAVSDSFLDSMIYKKERLVTMVGEVKGKKIIPLDEVDYTYPVIAIKEIYVWKTHDYDKGYPYPTPSPYYYDPYYYGYWPGPSWYRPLGPVYRRW</sequence>
<evidence type="ECO:0000313" key="2">
    <source>
        <dbReference type="Proteomes" id="UP000663651"/>
    </source>
</evidence>
<organism evidence="1 2">
    <name type="scientific">Geobacter benzoatilyticus</name>
    <dbReference type="NCBI Taxonomy" id="2815309"/>
    <lineage>
        <taxon>Bacteria</taxon>
        <taxon>Pseudomonadati</taxon>
        <taxon>Thermodesulfobacteriota</taxon>
        <taxon>Desulfuromonadia</taxon>
        <taxon>Geobacterales</taxon>
        <taxon>Geobacteraceae</taxon>
        <taxon>Geobacter</taxon>
    </lineage>
</organism>
<dbReference type="RefSeq" id="WP_207162894.1">
    <property type="nucleotide sequence ID" value="NZ_CP071382.1"/>
</dbReference>
<dbReference type="Pfam" id="PF03843">
    <property type="entry name" value="Slp"/>
    <property type="match status" value="1"/>
</dbReference>
<dbReference type="EMBL" id="CP071382">
    <property type="protein sequence ID" value="QSV45088.1"/>
    <property type="molecule type" value="Genomic_DNA"/>
</dbReference>
<dbReference type="PROSITE" id="PS51257">
    <property type="entry name" value="PROKAR_LIPOPROTEIN"/>
    <property type="match status" value="1"/>
</dbReference>
<keyword evidence="1" id="KW-0449">Lipoprotein</keyword>
<dbReference type="Proteomes" id="UP000663651">
    <property type="component" value="Chromosome"/>
</dbReference>
<proteinExistence type="predicted"/>
<keyword evidence="2" id="KW-1185">Reference proteome</keyword>
<dbReference type="PIRSF" id="PIRSF004982">
    <property type="entry name" value="SlP"/>
    <property type="match status" value="1"/>
</dbReference>
<dbReference type="PANTHER" id="PTHR37530:SF1">
    <property type="entry name" value="OUTER MEMBRANE PROTEIN SLP"/>
    <property type="match status" value="1"/>
</dbReference>
<dbReference type="InterPro" id="IPR004658">
    <property type="entry name" value="OMP_Slp"/>
</dbReference>
<reference evidence="1 2" key="1">
    <citation type="submission" date="2021-03" db="EMBL/GenBank/DDBJ databases">
        <title>Geobacter metallireducens gen. nov. sp. nov., a microorganism capable of coupling the complete oxidation of organic compounds to the reduction of iron and other metals.</title>
        <authorList>
            <person name="Li Y."/>
        </authorList>
    </citation>
    <scope>NUCLEOTIDE SEQUENCE [LARGE SCALE GENOMIC DNA]</scope>
    <source>
        <strain evidence="1 2">Jerry-YX</strain>
    </source>
</reference>
<name>A0ABX7Q109_9BACT</name>
<dbReference type="PANTHER" id="PTHR37530">
    <property type="entry name" value="OUTER MEMBRANE PROTEIN SLP"/>
    <property type="match status" value="1"/>
</dbReference>
<evidence type="ECO:0000313" key="1">
    <source>
        <dbReference type="EMBL" id="QSV45088.1"/>
    </source>
</evidence>
<accession>A0ABX7Q109</accession>